<dbReference type="EMBL" id="NNAY01000545">
    <property type="protein sequence ID" value="OXU27765.1"/>
    <property type="molecule type" value="Genomic_DNA"/>
</dbReference>
<evidence type="ECO:0000256" key="7">
    <source>
        <dbReference type="ARBA" id="ARBA00023136"/>
    </source>
</evidence>
<evidence type="ECO:0000256" key="4">
    <source>
        <dbReference type="ARBA" id="ARBA00022692"/>
    </source>
</evidence>
<accession>A0A232FAT4</accession>
<evidence type="ECO:0000256" key="3">
    <source>
        <dbReference type="ARBA" id="ARBA00022606"/>
    </source>
</evidence>
<feature type="transmembrane region" description="Helical" evidence="10">
    <location>
        <begin position="269"/>
        <end position="292"/>
    </location>
</feature>
<dbReference type="GO" id="GO:0005886">
    <property type="term" value="C:plasma membrane"/>
    <property type="evidence" value="ECO:0007669"/>
    <property type="project" value="UniProtKB-SubCell"/>
</dbReference>
<sequence length="333" mass="39141">MEIFDGRYYKHSKWFLRAIGLWPYETHIRRINSFIIFYIIILSLAIPQTIMLVKHWRDFNIMCENSVSLMFAIVCMSKYAVTYTSAEQLKLLFLQIIKDWQKIKDETERKILQKTTEEGRTLVLMYTIYITYATIMYGLIPFTPYFLDQILPLQNGTRPKQVAFYADYVIFDQFDYHYWCCGHMILVYFYTSCSLFSGVDGIYLLAVKHACGLFLITWIETMGNSQKTDENCYQPKNDAIVRREMTEAVILHNETIRCVDLLEDSFSKCFLIVQGVSVLGLSLGSLYTLFILDDFYKFVRIVAFIFGIQIHLLYLNWVGQQIIDSSLKVFYSS</sequence>
<keyword evidence="7 10" id="KW-0472">Membrane</keyword>
<dbReference type="GO" id="GO:0007165">
    <property type="term" value="P:signal transduction"/>
    <property type="evidence" value="ECO:0007669"/>
    <property type="project" value="UniProtKB-KW"/>
</dbReference>
<evidence type="ECO:0000256" key="10">
    <source>
        <dbReference type="SAM" id="Phobius"/>
    </source>
</evidence>
<dbReference type="AlphaFoldDB" id="A0A232FAT4"/>
<dbReference type="PANTHER" id="PTHR21137">
    <property type="entry name" value="ODORANT RECEPTOR"/>
    <property type="match status" value="1"/>
</dbReference>
<dbReference type="Proteomes" id="UP000215335">
    <property type="component" value="Unassembled WGS sequence"/>
</dbReference>
<dbReference type="OrthoDB" id="7548151at2759"/>
<feature type="transmembrane region" description="Helical" evidence="10">
    <location>
        <begin position="176"/>
        <end position="199"/>
    </location>
</feature>
<evidence type="ECO:0000256" key="8">
    <source>
        <dbReference type="ARBA" id="ARBA00023170"/>
    </source>
</evidence>
<name>A0A232FAT4_9HYME</name>
<keyword evidence="9" id="KW-0807">Transducer</keyword>
<keyword evidence="8" id="KW-0675">Receptor</keyword>
<evidence type="ECO:0000256" key="1">
    <source>
        <dbReference type="ARBA" id="ARBA00004651"/>
    </source>
</evidence>
<organism evidence="11 12">
    <name type="scientific">Trichomalopsis sarcophagae</name>
    <dbReference type="NCBI Taxonomy" id="543379"/>
    <lineage>
        <taxon>Eukaryota</taxon>
        <taxon>Metazoa</taxon>
        <taxon>Ecdysozoa</taxon>
        <taxon>Arthropoda</taxon>
        <taxon>Hexapoda</taxon>
        <taxon>Insecta</taxon>
        <taxon>Pterygota</taxon>
        <taxon>Neoptera</taxon>
        <taxon>Endopterygota</taxon>
        <taxon>Hymenoptera</taxon>
        <taxon>Apocrita</taxon>
        <taxon>Proctotrupomorpha</taxon>
        <taxon>Chalcidoidea</taxon>
        <taxon>Pteromalidae</taxon>
        <taxon>Pteromalinae</taxon>
        <taxon>Trichomalopsis</taxon>
    </lineage>
</organism>
<dbReference type="InterPro" id="IPR004117">
    <property type="entry name" value="7tm6_olfct_rcpt"/>
</dbReference>
<keyword evidence="4 10" id="KW-0812">Transmembrane</keyword>
<comment type="caution">
    <text evidence="11">The sequence shown here is derived from an EMBL/GenBank/DDBJ whole genome shotgun (WGS) entry which is preliminary data.</text>
</comment>
<evidence type="ECO:0000313" key="11">
    <source>
        <dbReference type="EMBL" id="OXU27765.1"/>
    </source>
</evidence>
<evidence type="ECO:0000256" key="2">
    <source>
        <dbReference type="ARBA" id="ARBA00022475"/>
    </source>
</evidence>
<keyword evidence="6 10" id="KW-1133">Transmembrane helix</keyword>
<evidence type="ECO:0000256" key="9">
    <source>
        <dbReference type="ARBA" id="ARBA00023224"/>
    </source>
</evidence>
<proteinExistence type="predicted"/>
<dbReference type="GO" id="GO:0005549">
    <property type="term" value="F:odorant binding"/>
    <property type="evidence" value="ECO:0007669"/>
    <property type="project" value="InterPro"/>
</dbReference>
<dbReference type="PANTHER" id="PTHR21137:SF35">
    <property type="entry name" value="ODORANT RECEPTOR 19A-RELATED"/>
    <property type="match status" value="1"/>
</dbReference>
<feature type="transmembrane region" description="Helical" evidence="10">
    <location>
        <begin position="34"/>
        <end position="53"/>
    </location>
</feature>
<keyword evidence="12" id="KW-1185">Reference proteome</keyword>
<dbReference type="GO" id="GO:0004984">
    <property type="term" value="F:olfactory receptor activity"/>
    <property type="evidence" value="ECO:0007669"/>
    <property type="project" value="InterPro"/>
</dbReference>
<dbReference type="Pfam" id="PF02949">
    <property type="entry name" value="7tm_6"/>
    <property type="match status" value="1"/>
</dbReference>
<evidence type="ECO:0000256" key="6">
    <source>
        <dbReference type="ARBA" id="ARBA00022989"/>
    </source>
</evidence>
<keyword evidence="3" id="KW-0716">Sensory transduction</keyword>
<gene>
    <name evidence="11" type="ORF">TSAR_009019</name>
</gene>
<reference evidence="11 12" key="1">
    <citation type="journal article" date="2017" name="Curr. Biol.">
        <title>The Evolution of Venom by Co-option of Single-Copy Genes.</title>
        <authorList>
            <person name="Martinson E.O."/>
            <person name="Mrinalini"/>
            <person name="Kelkar Y.D."/>
            <person name="Chang C.H."/>
            <person name="Werren J.H."/>
        </authorList>
    </citation>
    <scope>NUCLEOTIDE SEQUENCE [LARGE SCALE GENOMIC DNA]</scope>
    <source>
        <strain evidence="11 12">Alberta</strain>
        <tissue evidence="11">Whole body</tissue>
    </source>
</reference>
<keyword evidence="2" id="KW-1003">Cell membrane</keyword>
<keyword evidence="5" id="KW-0552">Olfaction</keyword>
<evidence type="ECO:0000256" key="5">
    <source>
        <dbReference type="ARBA" id="ARBA00022725"/>
    </source>
</evidence>
<protein>
    <recommendedName>
        <fullName evidence="13">Odorant receptor</fullName>
    </recommendedName>
</protein>
<feature type="transmembrane region" description="Helical" evidence="10">
    <location>
        <begin position="298"/>
        <end position="318"/>
    </location>
</feature>
<comment type="subcellular location">
    <subcellularLocation>
        <location evidence="1">Cell membrane</location>
        <topology evidence="1">Multi-pass membrane protein</topology>
    </subcellularLocation>
</comment>
<evidence type="ECO:0000313" key="12">
    <source>
        <dbReference type="Proteomes" id="UP000215335"/>
    </source>
</evidence>
<evidence type="ECO:0008006" key="13">
    <source>
        <dbReference type="Google" id="ProtNLM"/>
    </source>
</evidence>
<feature type="transmembrane region" description="Helical" evidence="10">
    <location>
        <begin position="123"/>
        <end position="147"/>
    </location>
</feature>